<protein>
    <submittedName>
        <fullName evidence="2">Uncharacterized protein</fullName>
    </submittedName>
</protein>
<comment type="caution">
    <text evidence="2">The sequence shown here is derived from an EMBL/GenBank/DDBJ whole genome shotgun (WGS) entry which is preliminary data.</text>
</comment>
<reference evidence="2 3" key="1">
    <citation type="submission" date="2018-07" db="EMBL/GenBank/DDBJ databases">
        <title>Lottiidibacillus patelloidae gen. nov., sp. nov., isolated from the intestinal tract of a marine limpet and the reclassification of B. taeanensis BH030017T, B. algicola KMM 3737T and B. hwajinpoensis SW-72T as genus Lottiidibacillus.</title>
        <authorList>
            <person name="Liu R."/>
            <person name="Huang Z."/>
        </authorList>
    </citation>
    <scope>NUCLEOTIDE SEQUENCE [LARGE SCALE GENOMIC DNA]</scope>
    <source>
        <strain evidence="2 3">BH030017</strain>
    </source>
</reference>
<feature type="transmembrane region" description="Helical" evidence="1">
    <location>
        <begin position="43"/>
        <end position="66"/>
    </location>
</feature>
<feature type="transmembrane region" description="Helical" evidence="1">
    <location>
        <begin position="16"/>
        <end position="36"/>
    </location>
</feature>
<dbReference type="Proteomes" id="UP000253314">
    <property type="component" value="Unassembled WGS sequence"/>
</dbReference>
<dbReference type="RefSeq" id="WP_113807502.1">
    <property type="nucleotide sequence ID" value="NZ_QOCW01000024.1"/>
</dbReference>
<dbReference type="OrthoDB" id="2972508at2"/>
<keyword evidence="3" id="KW-1185">Reference proteome</keyword>
<accession>A0A366XRK9</accession>
<keyword evidence="1" id="KW-1133">Transmembrane helix</keyword>
<name>A0A366XRK9_9BACI</name>
<dbReference type="AlphaFoldDB" id="A0A366XRK9"/>
<dbReference type="EMBL" id="QOCW01000024">
    <property type="protein sequence ID" value="RBW68168.1"/>
    <property type="molecule type" value="Genomic_DNA"/>
</dbReference>
<sequence>MDFLHWYDWITPTNPTAAFLFGILFSIIAAATVKIVDKSWKRSLFAFLVGGCVTVVFVPFLTFVGYY</sequence>
<gene>
    <name evidence="2" type="ORF">DS031_18305</name>
</gene>
<keyword evidence="1" id="KW-0472">Membrane</keyword>
<keyword evidence="1" id="KW-0812">Transmembrane</keyword>
<proteinExistence type="predicted"/>
<evidence type="ECO:0000256" key="1">
    <source>
        <dbReference type="SAM" id="Phobius"/>
    </source>
</evidence>
<evidence type="ECO:0000313" key="3">
    <source>
        <dbReference type="Proteomes" id="UP000253314"/>
    </source>
</evidence>
<evidence type="ECO:0000313" key="2">
    <source>
        <dbReference type="EMBL" id="RBW68168.1"/>
    </source>
</evidence>
<organism evidence="2 3">
    <name type="scientific">Bacillus taeanensis</name>
    <dbReference type="NCBI Taxonomy" id="273032"/>
    <lineage>
        <taxon>Bacteria</taxon>
        <taxon>Bacillati</taxon>
        <taxon>Bacillota</taxon>
        <taxon>Bacilli</taxon>
        <taxon>Bacillales</taxon>
        <taxon>Bacillaceae</taxon>
        <taxon>Bacillus</taxon>
    </lineage>
</organism>